<comment type="caution">
    <text evidence="2">The sequence shown here is derived from an EMBL/GenBank/DDBJ whole genome shotgun (WGS) entry which is preliminary data.</text>
</comment>
<keyword evidence="3" id="KW-1185">Reference proteome</keyword>
<evidence type="ECO:0000256" key="1">
    <source>
        <dbReference type="SAM" id="Phobius"/>
    </source>
</evidence>
<keyword evidence="1" id="KW-1133">Transmembrane helix</keyword>
<protein>
    <submittedName>
        <fullName evidence="2">Uncharacterized protein</fullName>
    </submittedName>
</protein>
<evidence type="ECO:0000313" key="3">
    <source>
        <dbReference type="Proteomes" id="UP000009872"/>
    </source>
</evidence>
<dbReference type="HOGENOM" id="CLU_217117_0_0_10"/>
<dbReference type="STRING" id="742727.HMPREF9447_03597"/>
<accession>K9EEA4</accession>
<keyword evidence="1" id="KW-0472">Membrane</keyword>
<keyword evidence="1" id="KW-0812">Transmembrane</keyword>
<gene>
    <name evidence="2" type="ORF">HMPREF9447_03597</name>
</gene>
<sequence length="42" mass="5253">MKTKFDYYYMSPFYELNYFILFIVKLCNRTKQRKTSKSTLNK</sequence>
<proteinExistence type="predicted"/>
<organism evidence="2 3">
    <name type="scientific">Bacteroides oleiciplenus YIT 12058</name>
    <dbReference type="NCBI Taxonomy" id="742727"/>
    <lineage>
        <taxon>Bacteria</taxon>
        <taxon>Pseudomonadati</taxon>
        <taxon>Bacteroidota</taxon>
        <taxon>Bacteroidia</taxon>
        <taxon>Bacteroidales</taxon>
        <taxon>Bacteroidaceae</taxon>
        <taxon>Bacteroides</taxon>
    </lineage>
</organism>
<name>K9EEA4_9BACE</name>
<reference evidence="2 3" key="1">
    <citation type="submission" date="2012-09" db="EMBL/GenBank/DDBJ databases">
        <title>The Genome Sequence of Bacteroides oleiciplenus YIT 12058.</title>
        <authorList>
            <consortium name="The Broad Institute Genome Sequencing Platform"/>
            <person name="Earl A."/>
            <person name="Ward D."/>
            <person name="Feldgarden M."/>
            <person name="Gevers D."/>
            <person name="Morotomi M."/>
            <person name="Walker B."/>
            <person name="Young S.K."/>
            <person name="Zeng Q."/>
            <person name="Gargeya S."/>
            <person name="Fitzgerald M."/>
            <person name="Haas B."/>
            <person name="Abouelleil A."/>
            <person name="Alvarado L."/>
            <person name="Arachchi H.M."/>
            <person name="Berlin A.M."/>
            <person name="Chapman S.B."/>
            <person name="Goldberg J."/>
            <person name="Griggs A."/>
            <person name="Gujja S."/>
            <person name="Hansen M."/>
            <person name="Howarth C."/>
            <person name="Imamovic A."/>
            <person name="Larimer J."/>
            <person name="McCowen C."/>
            <person name="Montmayeur A."/>
            <person name="Murphy C."/>
            <person name="Neiman D."/>
            <person name="Pearson M."/>
            <person name="Priest M."/>
            <person name="Roberts A."/>
            <person name="Saif S."/>
            <person name="Shea T."/>
            <person name="Sisk P."/>
            <person name="Sykes S."/>
            <person name="Wortman J."/>
            <person name="Nusbaum C."/>
            <person name="Birren B."/>
        </authorList>
    </citation>
    <scope>NUCLEOTIDE SEQUENCE [LARGE SCALE GENOMIC DNA]</scope>
    <source>
        <strain evidence="2 3">YIT 12058</strain>
    </source>
</reference>
<feature type="transmembrane region" description="Helical" evidence="1">
    <location>
        <begin position="6"/>
        <end position="27"/>
    </location>
</feature>
<evidence type="ECO:0000313" key="2">
    <source>
        <dbReference type="EMBL" id="EKU89272.1"/>
    </source>
</evidence>
<dbReference type="Proteomes" id="UP000009872">
    <property type="component" value="Unassembled WGS sequence"/>
</dbReference>
<dbReference type="AlphaFoldDB" id="K9EEA4"/>
<dbReference type="EMBL" id="ADLF01000015">
    <property type="protein sequence ID" value="EKU89272.1"/>
    <property type="molecule type" value="Genomic_DNA"/>
</dbReference>